<reference evidence="1 2" key="1">
    <citation type="submission" date="2018-05" db="EMBL/GenBank/DDBJ databases">
        <title>Draft genome sequence of Rhodanobacter denitrificans Yn1 isolated from gold copper mine.</title>
        <authorList>
            <person name="Yang N."/>
            <person name="Mazhar H.S."/>
            <person name="Rensing C."/>
        </authorList>
    </citation>
    <scope>NUCLEOTIDE SEQUENCE [LARGE SCALE GENOMIC DNA]</scope>
    <source>
        <strain evidence="1 2">Yn1</strain>
    </source>
</reference>
<dbReference type="Gene3D" id="2.30.30.720">
    <property type="entry name" value="Protein of unknown function (DUF3247)"/>
    <property type="match status" value="1"/>
</dbReference>
<organism evidence="1 2">
    <name type="scientific">Rhodanobacter denitrificans</name>
    <dbReference type="NCBI Taxonomy" id="666685"/>
    <lineage>
        <taxon>Bacteria</taxon>
        <taxon>Pseudomonadati</taxon>
        <taxon>Pseudomonadota</taxon>
        <taxon>Gammaproteobacteria</taxon>
        <taxon>Lysobacterales</taxon>
        <taxon>Rhodanobacteraceae</taxon>
        <taxon>Rhodanobacter</taxon>
    </lineage>
</organism>
<evidence type="ECO:0000313" key="2">
    <source>
        <dbReference type="Proteomes" id="UP000252387"/>
    </source>
</evidence>
<protein>
    <submittedName>
        <fullName evidence="1">DUF3247 family protein</fullName>
    </submittedName>
</protein>
<accession>A0A368KCI2</accession>
<dbReference type="OrthoDB" id="5958099at2"/>
<evidence type="ECO:0000313" key="1">
    <source>
        <dbReference type="EMBL" id="RCS29641.1"/>
    </source>
</evidence>
<gene>
    <name evidence="1" type="ORF">DEO45_10800</name>
</gene>
<sequence length="100" mass="11287">MGRAAERVYTDRTSIRQLESLVEELPANGHVVLLLKDGSSCDGVVVTRPNVQLFRDADEREGINATVQLERPDVPEWSRQVWLDQIVRVEHLDSCMAGEN</sequence>
<dbReference type="InterPro" id="IPR021649">
    <property type="entry name" value="DUF3247"/>
</dbReference>
<dbReference type="EMBL" id="QFWQ01000006">
    <property type="protein sequence ID" value="RCS29641.1"/>
    <property type="molecule type" value="Genomic_DNA"/>
</dbReference>
<dbReference type="Proteomes" id="UP000252387">
    <property type="component" value="Unassembled WGS sequence"/>
</dbReference>
<name>A0A368KCI2_9GAMM</name>
<dbReference type="Pfam" id="PF11607">
    <property type="entry name" value="DUF3247"/>
    <property type="match status" value="1"/>
</dbReference>
<dbReference type="RefSeq" id="WP_114343403.1">
    <property type="nucleotide sequence ID" value="NZ_QFWQ01000006.1"/>
</dbReference>
<keyword evidence="2" id="KW-1185">Reference proteome</keyword>
<proteinExistence type="predicted"/>
<comment type="caution">
    <text evidence="1">The sequence shown here is derived from an EMBL/GenBank/DDBJ whole genome shotgun (WGS) entry which is preliminary data.</text>
</comment>
<dbReference type="AlphaFoldDB" id="A0A368KCI2"/>